<keyword evidence="1" id="KW-1133">Transmembrane helix</keyword>
<comment type="caution">
    <text evidence="2">The sequence shown here is derived from an EMBL/GenBank/DDBJ whole genome shotgun (WGS) entry which is preliminary data.</text>
</comment>
<feature type="transmembrane region" description="Helical" evidence="1">
    <location>
        <begin position="6"/>
        <end position="25"/>
    </location>
</feature>
<evidence type="ECO:0000313" key="2">
    <source>
        <dbReference type="EMBL" id="PJJ83203.1"/>
    </source>
</evidence>
<accession>A0A2H9VQY2</accession>
<keyword evidence="1" id="KW-0812">Transmembrane</keyword>
<gene>
    <name evidence="2" type="ORF">CLV57_0181</name>
</gene>
<dbReference type="OrthoDB" id="799806at2"/>
<proteinExistence type="predicted"/>
<name>A0A2H9VQY2_9SPHI</name>
<protein>
    <submittedName>
        <fullName evidence="2">Uncharacterized protein</fullName>
    </submittedName>
</protein>
<feature type="transmembrane region" description="Helical" evidence="1">
    <location>
        <begin position="34"/>
        <end position="53"/>
    </location>
</feature>
<dbReference type="Proteomes" id="UP000242687">
    <property type="component" value="Unassembled WGS sequence"/>
</dbReference>
<organism evidence="2 3">
    <name type="scientific">Mucilaginibacter auburnensis</name>
    <dbReference type="NCBI Taxonomy" id="1457233"/>
    <lineage>
        <taxon>Bacteria</taxon>
        <taxon>Pseudomonadati</taxon>
        <taxon>Bacteroidota</taxon>
        <taxon>Sphingobacteriia</taxon>
        <taxon>Sphingobacteriales</taxon>
        <taxon>Sphingobacteriaceae</taxon>
        <taxon>Mucilaginibacter</taxon>
    </lineage>
</organism>
<evidence type="ECO:0000313" key="3">
    <source>
        <dbReference type="Proteomes" id="UP000242687"/>
    </source>
</evidence>
<sequence length="92" mass="10551">MPNFTCLVALNIVVVKIGIGFVWYCRDMKTALKILRLAIAILAIIFVHLLFFIHHPPEVQLAFLTPGVTLVGYSLIRDELYVRPTARMLRER</sequence>
<keyword evidence="1" id="KW-0472">Membrane</keyword>
<keyword evidence="3" id="KW-1185">Reference proteome</keyword>
<reference evidence="2 3" key="1">
    <citation type="submission" date="2017-11" db="EMBL/GenBank/DDBJ databases">
        <title>Genomic Encyclopedia of Archaeal and Bacterial Type Strains, Phase II (KMG-II): From Individual Species to Whole Genera.</title>
        <authorList>
            <person name="Goeker M."/>
        </authorList>
    </citation>
    <scope>NUCLEOTIDE SEQUENCE [LARGE SCALE GENOMIC DNA]</scope>
    <source>
        <strain evidence="2 3">DSM 28175</strain>
    </source>
</reference>
<dbReference type="EMBL" id="PGFJ01000001">
    <property type="protein sequence ID" value="PJJ83203.1"/>
    <property type="molecule type" value="Genomic_DNA"/>
</dbReference>
<feature type="transmembrane region" description="Helical" evidence="1">
    <location>
        <begin position="59"/>
        <end position="76"/>
    </location>
</feature>
<dbReference type="AlphaFoldDB" id="A0A2H9VQY2"/>
<evidence type="ECO:0000256" key="1">
    <source>
        <dbReference type="SAM" id="Phobius"/>
    </source>
</evidence>